<dbReference type="Proteomes" id="UP001491349">
    <property type="component" value="Unassembled WGS sequence"/>
</dbReference>
<dbReference type="RefSeq" id="WP_187659524.1">
    <property type="nucleotide sequence ID" value="NZ_JACTAB010000001.1"/>
</dbReference>
<organism evidence="2 3">
    <name type="scientific">Flavobacterium buctense</name>
    <dbReference type="NCBI Taxonomy" id="1648146"/>
    <lineage>
        <taxon>Bacteria</taxon>
        <taxon>Pseudomonadati</taxon>
        <taxon>Bacteroidota</taxon>
        <taxon>Flavobacteriia</taxon>
        <taxon>Flavobacteriales</taxon>
        <taxon>Flavobacteriaceae</taxon>
        <taxon>Flavobacterium</taxon>
    </lineage>
</organism>
<reference evidence="2 3" key="1">
    <citation type="submission" date="2024-04" db="EMBL/GenBank/DDBJ databases">
        <title>draft genome sequnece of Flavobacterium buctense JCM 30750.</title>
        <authorList>
            <person name="Kim D.-U."/>
        </authorList>
    </citation>
    <scope>NUCLEOTIDE SEQUENCE [LARGE SCALE GENOMIC DNA]</scope>
    <source>
        <strain evidence="2 3">JCM 30750</strain>
    </source>
</reference>
<name>A0ABU9DYD2_9FLAO</name>
<dbReference type="Pfam" id="PF14023">
    <property type="entry name" value="Bestrophin-like"/>
    <property type="match status" value="1"/>
</dbReference>
<keyword evidence="3" id="KW-1185">Reference proteome</keyword>
<feature type="transmembrane region" description="Helical" evidence="1">
    <location>
        <begin position="47"/>
        <end position="67"/>
    </location>
</feature>
<feature type="transmembrane region" description="Helical" evidence="1">
    <location>
        <begin position="190"/>
        <end position="210"/>
    </location>
</feature>
<proteinExistence type="predicted"/>
<protein>
    <recommendedName>
        <fullName evidence="4">DUF4239 domain-containing protein</fullName>
    </recommendedName>
</protein>
<evidence type="ECO:0000313" key="3">
    <source>
        <dbReference type="Proteomes" id="UP001491349"/>
    </source>
</evidence>
<keyword evidence="1" id="KW-0472">Membrane</keyword>
<keyword evidence="1" id="KW-1133">Transmembrane helix</keyword>
<comment type="caution">
    <text evidence="2">The sequence shown here is derived from an EMBL/GenBank/DDBJ whole genome shotgun (WGS) entry which is preliminary data.</text>
</comment>
<gene>
    <name evidence="2" type="ORF">WMW71_03580</name>
</gene>
<keyword evidence="1" id="KW-0812">Transmembrane</keyword>
<dbReference type="InterPro" id="IPR025333">
    <property type="entry name" value="DUF4239"/>
</dbReference>
<feature type="transmembrane region" description="Helical" evidence="1">
    <location>
        <begin position="217"/>
        <end position="234"/>
    </location>
</feature>
<evidence type="ECO:0008006" key="4">
    <source>
        <dbReference type="Google" id="ProtNLM"/>
    </source>
</evidence>
<evidence type="ECO:0000256" key="1">
    <source>
        <dbReference type="SAM" id="Phobius"/>
    </source>
</evidence>
<dbReference type="EMBL" id="JBBPCB010000001">
    <property type="protein sequence ID" value="MEK8179411.1"/>
    <property type="molecule type" value="Genomic_DNA"/>
</dbReference>
<accession>A0ABU9DYD2</accession>
<evidence type="ECO:0000313" key="2">
    <source>
        <dbReference type="EMBL" id="MEK8179411.1"/>
    </source>
</evidence>
<feature type="transmembrane region" description="Helical" evidence="1">
    <location>
        <begin position="6"/>
        <end position="26"/>
    </location>
</feature>
<sequence>MNQSFLYQTPALLIVIALFILMLVFNKLGHLLKQSHIKKDKFIANEGLGPIEGSLLGLLALLLSFTFGMSASRYDERRQVMIEEANDIGTAVLRCDMYPDSIKKQLRLNFKDYVEARIEYYDAGIDNGKISAAKNKTEQKSAAIWNIVMTESQKPENVLRSQQMIPALNSMIDIVTTREETKNATVPESIFWLLFMLIFSASFIIGYSTNGKRVNRVLIYGFSLMTALTVFLILDLDRPRRGLINVDNTQQKIVELRSLFKE</sequence>